<evidence type="ECO:0000256" key="3">
    <source>
        <dbReference type="ARBA" id="ARBA00022630"/>
    </source>
</evidence>
<dbReference type="InterPro" id="IPR037069">
    <property type="entry name" value="AcylCoA_DH/ox_N_sf"/>
</dbReference>
<comment type="caution">
    <text evidence="9">The sequence shown here is derived from an EMBL/GenBank/DDBJ whole genome shotgun (WGS) entry which is preliminary data.</text>
</comment>
<feature type="domain" description="Acyl-CoA dehydrogenase/oxidase N-terminal" evidence="8">
    <location>
        <begin position="6"/>
        <end position="83"/>
    </location>
</feature>
<dbReference type="InterPro" id="IPR036250">
    <property type="entry name" value="AcylCo_DH-like_C"/>
</dbReference>
<dbReference type="PANTHER" id="PTHR43884">
    <property type="entry name" value="ACYL-COA DEHYDROGENASE"/>
    <property type="match status" value="1"/>
</dbReference>
<keyword evidence="10" id="KW-1185">Reference proteome</keyword>
<keyword evidence="5 9" id="KW-0560">Oxidoreductase</keyword>
<sequence>MDFNLTDDQRMLAETLGRYLAQRYPIERRHAAAASALGYDPDVWQGLVELGAVAALLPEAVGGLGGGGFDIMTVFEQAGRALVQEPLLGALLVGQALARADESERWRGHWQRLHEGAVVALAHAEPDAHHARWSVATVAQHNPAGWVLDGHKAVVPFGAQAQGWLVSARVGGGVHERDGIALFWVPRSAPGAQLRDYRRIDGGRAAELELRTVQLDAHALVVGPTRGADVLDGVLDAGLLALSAEALGAMEVAFEHTRQHLQTRQQFGRPIGSFQALQHRMVDLWMGLEQTRSAVINAAAAWDGDDPMQRAWACAAAKASVGRHGTHLAEEAIQLHGGMGMTWELPLAHYAKRLVMVDHELGDEDHHLQRCIELMRQRAAASA</sequence>
<accession>A0A554WR78</accession>
<dbReference type="EMBL" id="VJNA01000008">
    <property type="protein sequence ID" value="TSE26063.1"/>
    <property type="molecule type" value="Genomic_DNA"/>
</dbReference>
<dbReference type="InterPro" id="IPR013786">
    <property type="entry name" value="AcylCoA_DH/ox_N"/>
</dbReference>
<evidence type="ECO:0000256" key="1">
    <source>
        <dbReference type="ARBA" id="ARBA00001974"/>
    </source>
</evidence>
<dbReference type="OrthoDB" id="9770681at2"/>
<evidence type="ECO:0000256" key="4">
    <source>
        <dbReference type="ARBA" id="ARBA00022827"/>
    </source>
</evidence>
<dbReference type="GO" id="GO:0003995">
    <property type="term" value="F:acyl-CoA dehydrogenase activity"/>
    <property type="evidence" value="ECO:0007669"/>
    <property type="project" value="TreeGrafter"/>
</dbReference>
<dbReference type="Pfam" id="PF02770">
    <property type="entry name" value="Acyl-CoA_dh_M"/>
    <property type="match status" value="1"/>
</dbReference>
<dbReference type="Gene3D" id="1.20.140.10">
    <property type="entry name" value="Butyryl-CoA Dehydrogenase, subunit A, domain 3"/>
    <property type="match status" value="1"/>
</dbReference>
<name>A0A554WR78_9BURK</name>
<gene>
    <name evidence="9" type="primary">acrC_2</name>
    <name evidence="9" type="ORF">Taqua_00912</name>
</gene>
<dbReference type="GO" id="GO:0043958">
    <property type="term" value="F:acryloyl-CoA reductase (NADH) activity"/>
    <property type="evidence" value="ECO:0007669"/>
    <property type="project" value="UniProtKB-EC"/>
</dbReference>
<dbReference type="InterPro" id="IPR006091">
    <property type="entry name" value="Acyl-CoA_Oxase/DH_mid-dom"/>
</dbReference>
<comment type="cofactor">
    <cofactor evidence="1">
        <name>FAD</name>
        <dbReference type="ChEBI" id="CHEBI:57692"/>
    </cofactor>
</comment>
<protein>
    <submittedName>
        <fullName evidence="9">Acryloyl-CoA reductase (NADH)</fullName>
        <ecNumber evidence="9">1.3.1.95</ecNumber>
    </submittedName>
</protein>
<evidence type="ECO:0000256" key="5">
    <source>
        <dbReference type="ARBA" id="ARBA00023002"/>
    </source>
</evidence>
<evidence type="ECO:0000259" key="7">
    <source>
        <dbReference type="Pfam" id="PF02770"/>
    </source>
</evidence>
<comment type="similarity">
    <text evidence="2">Belongs to the acyl-CoA dehydrogenase family.</text>
</comment>
<proteinExistence type="inferred from homology"/>
<evidence type="ECO:0000259" key="8">
    <source>
        <dbReference type="Pfam" id="PF02771"/>
    </source>
</evidence>
<dbReference type="EC" id="1.3.1.95" evidence="9"/>
<reference evidence="9 10" key="1">
    <citation type="submission" date="2019-07" db="EMBL/GenBank/DDBJ databases">
        <title>Tepidimonas aquatica CLN-1 draft genome.</title>
        <authorList>
            <person name="Da Costa M.S."/>
            <person name="Froufe H.J.C."/>
            <person name="Egas C."/>
            <person name="Albuquerque L."/>
        </authorList>
    </citation>
    <scope>NUCLEOTIDE SEQUENCE [LARGE SCALE GENOMIC DNA]</scope>
    <source>
        <strain evidence="9 10">CLN-1</strain>
    </source>
</reference>
<dbReference type="Pfam" id="PF02771">
    <property type="entry name" value="Acyl-CoA_dh_N"/>
    <property type="match status" value="1"/>
</dbReference>
<dbReference type="InterPro" id="IPR046373">
    <property type="entry name" value="Acyl-CoA_Oxase/DH_mid-dom_sf"/>
</dbReference>
<dbReference type="RefSeq" id="WP_144325150.1">
    <property type="nucleotide sequence ID" value="NZ_VJNA01000008.1"/>
</dbReference>
<dbReference type="PANTHER" id="PTHR43884:SF20">
    <property type="entry name" value="ACYL-COA DEHYDROGENASE FADE28"/>
    <property type="match status" value="1"/>
</dbReference>
<evidence type="ECO:0000313" key="9">
    <source>
        <dbReference type="EMBL" id="TSE26063.1"/>
    </source>
</evidence>
<keyword evidence="4" id="KW-0274">FAD</keyword>
<keyword evidence="3" id="KW-0285">Flavoprotein</keyword>
<dbReference type="CDD" id="cd00567">
    <property type="entry name" value="ACAD"/>
    <property type="match status" value="1"/>
</dbReference>
<dbReference type="Gene3D" id="2.40.110.10">
    <property type="entry name" value="Butyryl-CoA Dehydrogenase, subunit A, domain 2"/>
    <property type="match status" value="1"/>
</dbReference>
<dbReference type="InterPro" id="IPR009075">
    <property type="entry name" value="AcylCo_DH/oxidase_C"/>
</dbReference>
<evidence type="ECO:0000259" key="6">
    <source>
        <dbReference type="Pfam" id="PF00441"/>
    </source>
</evidence>
<dbReference type="Pfam" id="PF00441">
    <property type="entry name" value="Acyl-CoA_dh_1"/>
    <property type="match status" value="1"/>
</dbReference>
<dbReference type="SUPFAM" id="SSF56645">
    <property type="entry name" value="Acyl-CoA dehydrogenase NM domain-like"/>
    <property type="match status" value="1"/>
</dbReference>
<dbReference type="GO" id="GO:0050660">
    <property type="term" value="F:flavin adenine dinucleotide binding"/>
    <property type="evidence" value="ECO:0007669"/>
    <property type="project" value="InterPro"/>
</dbReference>
<feature type="domain" description="Acyl-CoA dehydrogenase/oxidase C-terminal" evidence="6">
    <location>
        <begin position="226"/>
        <end position="353"/>
    </location>
</feature>
<dbReference type="Gene3D" id="1.10.540.10">
    <property type="entry name" value="Acyl-CoA dehydrogenase/oxidase, N-terminal domain"/>
    <property type="match status" value="1"/>
</dbReference>
<evidence type="ECO:0000313" key="10">
    <source>
        <dbReference type="Proteomes" id="UP000318554"/>
    </source>
</evidence>
<organism evidence="9 10">
    <name type="scientific">Tepidimonas aquatica</name>
    <dbReference type="NCBI Taxonomy" id="247482"/>
    <lineage>
        <taxon>Bacteria</taxon>
        <taxon>Pseudomonadati</taxon>
        <taxon>Pseudomonadota</taxon>
        <taxon>Betaproteobacteria</taxon>
        <taxon>Burkholderiales</taxon>
        <taxon>Tepidimonas</taxon>
    </lineage>
</organism>
<dbReference type="Proteomes" id="UP000318554">
    <property type="component" value="Unassembled WGS sequence"/>
</dbReference>
<dbReference type="SUPFAM" id="SSF47203">
    <property type="entry name" value="Acyl-CoA dehydrogenase C-terminal domain-like"/>
    <property type="match status" value="1"/>
</dbReference>
<feature type="domain" description="Acyl-CoA oxidase/dehydrogenase middle" evidence="7">
    <location>
        <begin position="120"/>
        <end position="208"/>
    </location>
</feature>
<evidence type="ECO:0000256" key="2">
    <source>
        <dbReference type="ARBA" id="ARBA00009347"/>
    </source>
</evidence>
<dbReference type="AlphaFoldDB" id="A0A554WR78"/>
<dbReference type="InterPro" id="IPR009100">
    <property type="entry name" value="AcylCoA_DH/oxidase_NM_dom_sf"/>
</dbReference>